<feature type="region of interest" description="Disordered" evidence="1">
    <location>
        <begin position="28"/>
        <end position="68"/>
    </location>
</feature>
<evidence type="ECO:0000256" key="2">
    <source>
        <dbReference type="SAM" id="SignalP"/>
    </source>
</evidence>
<evidence type="ECO:0000256" key="1">
    <source>
        <dbReference type="SAM" id="MobiDB-lite"/>
    </source>
</evidence>
<reference evidence="3" key="1">
    <citation type="submission" date="2021-12" db="EMBL/GenBank/DDBJ databases">
        <authorList>
            <person name="King R."/>
        </authorList>
    </citation>
    <scope>NUCLEOTIDE SEQUENCE</scope>
</reference>
<dbReference type="EMBL" id="OU963898">
    <property type="protein sequence ID" value="CAH0406099.1"/>
    <property type="molecule type" value="Genomic_DNA"/>
</dbReference>
<keyword evidence="2" id="KW-0732">Signal</keyword>
<feature type="compositionally biased region" description="Pro residues" evidence="1">
    <location>
        <begin position="40"/>
        <end position="53"/>
    </location>
</feature>
<organism evidence="3 4">
    <name type="scientific">Chilo suppressalis</name>
    <name type="common">Asiatic rice borer moth</name>
    <dbReference type="NCBI Taxonomy" id="168631"/>
    <lineage>
        <taxon>Eukaryota</taxon>
        <taxon>Metazoa</taxon>
        <taxon>Ecdysozoa</taxon>
        <taxon>Arthropoda</taxon>
        <taxon>Hexapoda</taxon>
        <taxon>Insecta</taxon>
        <taxon>Pterygota</taxon>
        <taxon>Neoptera</taxon>
        <taxon>Endopterygota</taxon>
        <taxon>Lepidoptera</taxon>
        <taxon>Glossata</taxon>
        <taxon>Ditrysia</taxon>
        <taxon>Pyraloidea</taxon>
        <taxon>Crambidae</taxon>
        <taxon>Crambinae</taxon>
        <taxon>Chilo</taxon>
    </lineage>
</organism>
<accession>A0ABN8BB98</accession>
<feature type="chain" id="PRO_5047277686" evidence="2">
    <location>
        <begin position="18"/>
        <end position="344"/>
    </location>
</feature>
<dbReference type="Proteomes" id="UP001153292">
    <property type="component" value="Chromosome 5"/>
</dbReference>
<sequence>MRCVAVALVSLISAIVAEAPYHLPRPAPHAPSFNFQQGVPRPPPPPPFRPQPQPNFGQGSGYAYQQPSIQPAFVQPAPQYQLPPQPQYQPAPQLQYQPAPQLQYQPAPQIQYQPQPVFQPAPAPLPVSYPQPINIPSGSYGVPQPQVARPSIPQLLPAYIQSQPQPISYNQKYQQSSSQGGYSYSQPLSQSIQATSNLPLQSQALSINSGSSGLSSYQADSNLYNGAQGQVHREALDSVVVDHLQNIIKENEHSTAKQAGYLSLVSGISLENAKPSVEVSSFVHSSPLNSGVGSSSIELVSNEGGVSAPSSGYGLPTITANSQGDSSVAFLPSAKPFSTYGPPN</sequence>
<evidence type="ECO:0000313" key="4">
    <source>
        <dbReference type="Proteomes" id="UP001153292"/>
    </source>
</evidence>
<proteinExistence type="predicted"/>
<feature type="signal peptide" evidence="2">
    <location>
        <begin position="1"/>
        <end position="17"/>
    </location>
</feature>
<name>A0ABN8BB98_CHISP</name>
<keyword evidence="4" id="KW-1185">Reference proteome</keyword>
<evidence type="ECO:0000313" key="3">
    <source>
        <dbReference type="EMBL" id="CAH0406099.1"/>
    </source>
</evidence>
<protein>
    <submittedName>
        <fullName evidence="3">Uncharacterized protein</fullName>
    </submittedName>
</protein>
<gene>
    <name evidence="3" type="ORF">CHILSU_LOCUS9472</name>
</gene>